<accession>Q10IK6</accession>
<evidence type="ECO:0000313" key="3">
    <source>
        <dbReference type="Proteomes" id="UP000000763"/>
    </source>
</evidence>
<dbReference type="Proteomes" id="UP000000763">
    <property type="component" value="Chromosome 3"/>
</dbReference>
<proteinExistence type="predicted"/>
<reference evidence="3" key="2">
    <citation type="journal article" date="2008" name="Nucleic Acids Res.">
        <title>The rice annotation project database (RAP-DB): 2008 update.</title>
        <authorList>
            <consortium name="The rice annotation project (RAP)"/>
        </authorList>
    </citation>
    <scope>GENOME REANNOTATION</scope>
    <source>
        <strain evidence="3">cv. Nipponbare</strain>
    </source>
</reference>
<feature type="region of interest" description="Disordered" evidence="1">
    <location>
        <begin position="1"/>
        <end position="42"/>
    </location>
</feature>
<organism evidence="2 3">
    <name type="scientific">Oryza sativa subsp. japonica</name>
    <name type="common">Rice</name>
    <dbReference type="NCBI Taxonomy" id="39947"/>
    <lineage>
        <taxon>Eukaryota</taxon>
        <taxon>Viridiplantae</taxon>
        <taxon>Streptophyta</taxon>
        <taxon>Embryophyta</taxon>
        <taxon>Tracheophyta</taxon>
        <taxon>Spermatophyta</taxon>
        <taxon>Magnoliopsida</taxon>
        <taxon>Liliopsida</taxon>
        <taxon>Poales</taxon>
        <taxon>Poaceae</taxon>
        <taxon>BOP clade</taxon>
        <taxon>Oryzoideae</taxon>
        <taxon>Oryzeae</taxon>
        <taxon>Oryzinae</taxon>
        <taxon>Oryza</taxon>
        <taxon>Oryza sativa</taxon>
    </lineage>
</organism>
<reference evidence="3" key="1">
    <citation type="journal article" date="2005" name="Nature">
        <title>The map-based sequence of the rice genome.</title>
        <authorList>
            <consortium name="International rice genome sequencing project (IRGSP)"/>
            <person name="Matsumoto T."/>
            <person name="Wu J."/>
            <person name="Kanamori H."/>
            <person name="Katayose Y."/>
            <person name="Fujisawa M."/>
            <person name="Namiki N."/>
            <person name="Mizuno H."/>
            <person name="Yamamoto K."/>
            <person name="Antonio B.A."/>
            <person name="Baba T."/>
            <person name="Sakata K."/>
            <person name="Nagamura Y."/>
            <person name="Aoki H."/>
            <person name="Arikawa K."/>
            <person name="Arita K."/>
            <person name="Bito T."/>
            <person name="Chiden Y."/>
            <person name="Fujitsuka N."/>
            <person name="Fukunaka R."/>
            <person name="Hamada M."/>
            <person name="Harada C."/>
            <person name="Hayashi A."/>
            <person name="Hijishita S."/>
            <person name="Honda M."/>
            <person name="Hosokawa S."/>
            <person name="Ichikawa Y."/>
            <person name="Idonuma A."/>
            <person name="Iijima M."/>
            <person name="Ikeda M."/>
            <person name="Ikeno M."/>
            <person name="Ito K."/>
            <person name="Ito S."/>
            <person name="Ito T."/>
            <person name="Ito Y."/>
            <person name="Ito Y."/>
            <person name="Iwabuchi A."/>
            <person name="Kamiya K."/>
            <person name="Karasawa W."/>
            <person name="Kurita K."/>
            <person name="Katagiri S."/>
            <person name="Kikuta A."/>
            <person name="Kobayashi H."/>
            <person name="Kobayashi N."/>
            <person name="Machita K."/>
            <person name="Maehara T."/>
            <person name="Masukawa M."/>
            <person name="Mizubayashi T."/>
            <person name="Mukai Y."/>
            <person name="Nagasaki H."/>
            <person name="Nagata Y."/>
            <person name="Naito S."/>
            <person name="Nakashima M."/>
            <person name="Nakama Y."/>
            <person name="Nakamichi Y."/>
            <person name="Nakamura M."/>
            <person name="Meguro A."/>
            <person name="Negishi M."/>
            <person name="Ohta I."/>
            <person name="Ohta T."/>
            <person name="Okamoto M."/>
            <person name="Ono N."/>
            <person name="Saji S."/>
            <person name="Sakaguchi M."/>
            <person name="Sakai K."/>
            <person name="Shibata M."/>
            <person name="Shimokawa T."/>
            <person name="Song J."/>
            <person name="Takazaki Y."/>
            <person name="Terasawa K."/>
            <person name="Tsugane M."/>
            <person name="Tsuji K."/>
            <person name="Ueda S."/>
            <person name="Waki K."/>
            <person name="Yamagata H."/>
            <person name="Yamamoto M."/>
            <person name="Yamamoto S."/>
            <person name="Yamane H."/>
            <person name="Yoshiki S."/>
            <person name="Yoshihara R."/>
            <person name="Yukawa K."/>
            <person name="Zhong H."/>
            <person name="Yano M."/>
            <person name="Yuan Q."/>
            <person name="Ouyang S."/>
            <person name="Liu J."/>
            <person name="Jones K.M."/>
            <person name="Gansberger K."/>
            <person name="Moffat K."/>
            <person name="Hill J."/>
            <person name="Bera J."/>
            <person name="Fadrosh D."/>
            <person name="Jin S."/>
            <person name="Johri S."/>
            <person name="Kim M."/>
            <person name="Overton L."/>
            <person name="Reardon M."/>
            <person name="Tsitrin T."/>
            <person name="Vuong H."/>
            <person name="Weaver B."/>
            <person name="Ciecko A."/>
            <person name="Tallon L."/>
            <person name="Jackson J."/>
            <person name="Pai G."/>
            <person name="Aken S.V."/>
            <person name="Utterback T."/>
            <person name="Reidmuller S."/>
            <person name="Feldblyum T."/>
            <person name="Hsiao J."/>
            <person name="Zismann V."/>
            <person name="Iobst S."/>
            <person name="de Vazeille A.R."/>
            <person name="Buell C.R."/>
            <person name="Ying K."/>
            <person name="Li Y."/>
            <person name="Lu T."/>
            <person name="Huang Y."/>
            <person name="Zhao Q."/>
            <person name="Feng Q."/>
            <person name="Zhang L."/>
            <person name="Zhu J."/>
            <person name="Weng Q."/>
            <person name="Mu J."/>
            <person name="Lu Y."/>
            <person name="Fan D."/>
            <person name="Liu Y."/>
            <person name="Guan J."/>
            <person name="Zhang Y."/>
            <person name="Yu S."/>
            <person name="Liu X."/>
            <person name="Zhang Y."/>
            <person name="Hong G."/>
            <person name="Han B."/>
            <person name="Choisne N."/>
            <person name="Demange N."/>
            <person name="Orjeda G."/>
            <person name="Samain S."/>
            <person name="Cattolico L."/>
            <person name="Pelletier E."/>
            <person name="Couloux A."/>
            <person name="Segurens B."/>
            <person name="Wincker P."/>
            <person name="D'Hont A."/>
            <person name="Scarpelli C."/>
            <person name="Weissenbach J."/>
            <person name="Salanoubat M."/>
            <person name="Quetier F."/>
            <person name="Yu Y."/>
            <person name="Kim H.R."/>
            <person name="Rambo T."/>
            <person name="Currie J."/>
            <person name="Collura K."/>
            <person name="Luo M."/>
            <person name="Yang T."/>
            <person name="Ammiraju J.S.S."/>
            <person name="Engler F."/>
            <person name="Soderlund C."/>
            <person name="Wing R.A."/>
            <person name="Palmer L.E."/>
            <person name="de la Bastide M."/>
            <person name="Spiegel L."/>
            <person name="Nascimento L."/>
            <person name="Zutavern T."/>
            <person name="O'Shaughnessy A."/>
            <person name="Dike S."/>
            <person name="Dedhia N."/>
            <person name="Preston R."/>
            <person name="Balija V."/>
            <person name="McCombie W.R."/>
            <person name="Chow T."/>
            <person name="Chen H."/>
            <person name="Chung M."/>
            <person name="Chen C."/>
            <person name="Shaw J."/>
            <person name="Wu H."/>
            <person name="Hsiao K."/>
            <person name="Chao Y."/>
            <person name="Chu M."/>
            <person name="Cheng C."/>
            <person name="Hour A."/>
            <person name="Lee P."/>
            <person name="Lin S."/>
            <person name="Lin Y."/>
            <person name="Liou J."/>
            <person name="Liu S."/>
            <person name="Hsing Y."/>
            <person name="Raghuvanshi S."/>
            <person name="Mohanty A."/>
            <person name="Bharti A.K."/>
            <person name="Gaur A."/>
            <person name="Gupta V."/>
            <person name="Kumar D."/>
            <person name="Ravi V."/>
            <person name="Vij S."/>
            <person name="Kapur A."/>
            <person name="Khurana P."/>
            <person name="Khurana P."/>
            <person name="Khurana J.P."/>
            <person name="Tyagi A.K."/>
            <person name="Gaikwad K."/>
            <person name="Singh A."/>
            <person name="Dalal V."/>
            <person name="Srivastava S."/>
            <person name="Dixit A."/>
            <person name="Pal A.K."/>
            <person name="Ghazi I.A."/>
            <person name="Yadav M."/>
            <person name="Pandit A."/>
            <person name="Bhargava A."/>
            <person name="Sureshbabu K."/>
            <person name="Batra K."/>
            <person name="Sharma T.R."/>
            <person name="Mohapatra T."/>
            <person name="Singh N.K."/>
            <person name="Messing J."/>
            <person name="Nelson A.B."/>
            <person name="Fuks G."/>
            <person name="Kavchok S."/>
            <person name="Keizer G."/>
            <person name="Linton E."/>
            <person name="Llaca V."/>
            <person name="Song R."/>
            <person name="Tanyolac B."/>
            <person name="Young S."/>
            <person name="Ho-Il K."/>
            <person name="Hahn J.H."/>
            <person name="Sangsakoo G."/>
            <person name="Vanavichit A."/>
            <person name="de Mattos Luiz.A.T."/>
            <person name="Zimmer P.D."/>
            <person name="Malone G."/>
            <person name="Dellagostin O."/>
            <person name="de Oliveira A.C."/>
            <person name="Bevan M."/>
            <person name="Bancroft I."/>
            <person name="Minx P."/>
            <person name="Cordum H."/>
            <person name="Wilson R."/>
            <person name="Cheng Z."/>
            <person name="Jin W."/>
            <person name="Jiang J."/>
            <person name="Leong S.A."/>
            <person name="Iwama H."/>
            <person name="Gojobori T."/>
            <person name="Itoh T."/>
            <person name="Niimura Y."/>
            <person name="Fujii Y."/>
            <person name="Habara T."/>
            <person name="Sakai H."/>
            <person name="Sato Y."/>
            <person name="Wilson G."/>
            <person name="Kumar K."/>
            <person name="McCouch S."/>
            <person name="Juretic N."/>
            <person name="Hoen D."/>
            <person name="Wright S."/>
            <person name="Bruskiewich R."/>
            <person name="Bureau T."/>
            <person name="Miyao A."/>
            <person name="Hirochika H."/>
            <person name="Nishikawa T."/>
            <person name="Kadowaki K."/>
            <person name="Sugiura M."/>
            <person name="Burr B."/>
            <person name="Sasaki T."/>
        </authorList>
    </citation>
    <scope>NUCLEOTIDE SEQUENCE [LARGE SCALE GENOMIC DNA]</scope>
    <source>
        <strain evidence="3">cv. Nipponbare</strain>
    </source>
</reference>
<gene>
    <name evidence="2" type="ORF">OSJNBa0037J17.18</name>
</gene>
<name>Q10IK6_ORYSJ</name>
<dbReference type="AlphaFoldDB" id="Q10IK6"/>
<evidence type="ECO:0000256" key="1">
    <source>
        <dbReference type="SAM" id="MobiDB-lite"/>
    </source>
</evidence>
<dbReference type="EMBL" id="AC135226">
    <property type="protein sequence ID" value="AAO37470.1"/>
    <property type="molecule type" value="Genomic_DNA"/>
</dbReference>
<protein>
    <submittedName>
        <fullName evidence="2">Uncharacterized protein</fullName>
    </submittedName>
</protein>
<feature type="compositionally biased region" description="Acidic residues" evidence="1">
    <location>
        <begin position="18"/>
        <end position="37"/>
    </location>
</feature>
<evidence type="ECO:0000313" key="2">
    <source>
        <dbReference type="EMBL" id="AAO37470.1"/>
    </source>
</evidence>
<sequence length="278" mass="32274">MPPRTRLGRREPTPDPVSENEESSGDDGNGEDGEASDDGSPIDSTIQFVLNLRNAQQYTILRHHDQFRRPNDCNDPRFHTRFQKSVYEQVYANKAFAEHKWISWRHIGETPEFEDLQEMFRTVGIDRIVTMKQPFDEDLIRQFYATVWVSGDCDAMKWMSGTLRCSINRREFKELLHIRFNNGDDLHDEHTHNPFSIDHFSQFYEEGGRHTYGKVAGLRALPSVINRIVRATILPRCGNNDDIRGVAWHVIDAILDGRRFDVINLMMKEIAISKATIR</sequence>